<feature type="chain" id="PRO_5020848514" evidence="1">
    <location>
        <begin position="23"/>
        <end position="192"/>
    </location>
</feature>
<evidence type="ECO:0000313" key="3">
    <source>
        <dbReference type="EMBL" id="QCO05093.1"/>
    </source>
</evidence>
<dbReference type="AlphaFoldDB" id="A0A4D8Q6X6"/>
<keyword evidence="1" id="KW-0732">Signal</keyword>
<evidence type="ECO:0000259" key="2">
    <source>
        <dbReference type="SMART" id="SM00867"/>
    </source>
</evidence>
<organism evidence="3 4">
    <name type="scientific">Azospirillum brasilense</name>
    <dbReference type="NCBI Taxonomy" id="192"/>
    <lineage>
        <taxon>Bacteria</taxon>
        <taxon>Pseudomonadati</taxon>
        <taxon>Pseudomonadota</taxon>
        <taxon>Alphaproteobacteria</taxon>
        <taxon>Rhodospirillales</taxon>
        <taxon>Azospirillaceae</taxon>
        <taxon>Azospirillum</taxon>
    </lineage>
</organism>
<feature type="signal peptide" evidence="1">
    <location>
        <begin position="1"/>
        <end position="22"/>
    </location>
</feature>
<proteinExistence type="predicted"/>
<reference evidence="3 4" key="1">
    <citation type="submission" date="2018-09" db="EMBL/GenBank/DDBJ databases">
        <title>Whole genome based analysis of evolution and adaptive divergence in Indian and Brazilian strains of Azospirillum brasilense.</title>
        <authorList>
            <person name="Singh C."/>
            <person name="Tripathi A.K."/>
        </authorList>
    </citation>
    <scope>NUCLEOTIDE SEQUENCE [LARGE SCALE GENOMIC DNA]</scope>
    <source>
        <strain evidence="3 4">MTCC4036</strain>
        <plasmid evidence="3 4">p2</plasmid>
    </source>
</reference>
<evidence type="ECO:0000256" key="1">
    <source>
        <dbReference type="SAM" id="SignalP"/>
    </source>
</evidence>
<dbReference type="EMBL" id="CP032332">
    <property type="protein sequence ID" value="QCO05093.1"/>
    <property type="molecule type" value="Genomic_DNA"/>
</dbReference>
<name>A0A4D8Q6X6_AZOBR</name>
<dbReference type="InterPro" id="IPR007372">
    <property type="entry name" value="Lipid/polyisoprenoid-bd_YceI"/>
</dbReference>
<accession>A0A4D8Q6X6</accession>
<gene>
    <name evidence="3" type="ORF">D3867_24165</name>
</gene>
<dbReference type="Pfam" id="PF04264">
    <property type="entry name" value="YceI"/>
    <property type="match status" value="1"/>
</dbReference>
<dbReference type="SMART" id="SM00867">
    <property type="entry name" value="YceI"/>
    <property type="match status" value="1"/>
</dbReference>
<dbReference type="InterPro" id="IPR036761">
    <property type="entry name" value="TTHA0802/YceI-like_sf"/>
</dbReference>
<dbReference type="PANTHER" id="PTHR34406">
    <property type="entry name" value="PROTEIN YCEI"/>
    <property type="match status" value="1"/>
</dbReference>
<feature type="domain" description="Lipid/polyisoprenoid-binding YceI-like" evidence="2">
    <location>
        <begin position="26"/>
        <end position="190"/>
    </location>
</feature>
<dbReference type="SUPFAM" id="SSF101874">
    <property type="entry name" value="YceI-like"/>
    <property type="match status" value="1"/>
</dbReference>
<geneLocation type="plasmid" evidence="3">
    <name>p2</name>
</geneLocation>
<protein>
    <submittedName>
        <fullName evidence="3">Polyisoprenoid-binding protein</fullName>
    </submittedName>
</protein>
<evidence type="ECO:0000313" key="4">
    <source>
        <dbReference type="Proteomes" id="UP000298596"/>
    </source>
</evidence>
<keyword evidence="3" id="KW-0614">Plasmid</keyword>
<sequence>MKHLLATAALSALVALPMTAQAAPVAYKLDPAHTAVVFIVDHLGFAKAMGRFNTVAGELSFDKNAADKSSLSVTIDTTSVDTNHAKRDEHLKSPDFFNAKEFPKMTFKSTKIEKTGDKTGKLHGDLTLLGVTKPVVLDVSFNKDGVSPASKMDTVGFSARGTIKRSDFGMKYGVPNIGDDIQIIIESEAVKA</sequence>
<dbReference type="Proteomes" id="UP000298596">
    <property type="component" value="Plasmid p2"/>
</dbReference>
<dbReference type="PANTHER" id="PTHR34406:SF1">
    <property type="entry name" value="PROTEIN YCEI"/>
    <property type="match status" value="1"/>
</dbReference>
<dbReference type="Gene3D" id="2.40.128.110">
    <property type="entry name" value="Lipid/polyisoprenoid-binding, YceI-like"/>
    <property type="match status" value="1"/>
</dbReference>